<dbReference type="EMBL" id="BLAN01000035">
    <property type="protein sequence ID" value="GET07734.1"/>
    <property type="molecule type" value="Genomic_DNA"/>
</dbReference>
<sequence length="302" mass="32153">MKKTLIVSLAALALMLAGCGNQTEKQAQASSDKVSTSQKKQAQTKKASSTTSTSSSSASSQSSSEASSSQAQSSATTSSAPDYSGQVGISATQNLQRLGQFNYLLKYNLGKEIVLPNNPGYNDESKKLNVWYEGDGNNYSIHYSQAASGQDFNANSLRDVTDYAVFTKRTYGSASEAQAEINYQAATMTQGLPKVNLGYGITGTIDSGAGQKYLHWNEGRWSLGVHAVAVNGEDPVPTARKVVELLEQYYLPAPDNYGSGSFSVASSSGQQAPTLKWQVGNSVYSLEAKDLTVLVRMASTVK</sequence>
<feature type="signal peptide" evidence="2">
    <location>
        <begin position="1"/>
        <end position="22"/>
    </location>
</feature>
<accession>A0A6F9XR31</accession>
<feature type="region of interest" description="Disordered" evidence="1">
    <location>
        <begin position="24"/>
        <end position="84"/>
    </location>
</feature>
<dbReference type="AlphaFoldDB" id="A0A6F9XR31"/>
<name>A0A6F9XR31_9LACO</name>
<protein>
    <recommendedName>
        <fullName evidence="4">Lipoprotein</fullName>
    </recommendedName>
</protein>
<dbReference type="RefSeq" id="WP_172585604.1">
    <property type="nucleotide sequence ID" value="NZ_BLAN01000035.1"/>
</dbReference>
<feature type="chain" id="PRO_5038626902" description="Lipoprotein" evidence="2">
    <location>
        <begin position="23"/>
        <end position="302"/>
    </location>
</feature>
<evidence type="ECO:0008006" key="4">
    <source>
        <dbReference type="Google" id="ProtNLM"/>
    </source>
</evidence>
<evidence type="ECO:0000256" key="1">
    <source>
        <dbReference type="SAM" id="MobiDB-lite"/>
    </source>
</evidence>
<dbReference type="PROSITE" id="PS51257">
    <property type="entry name" value="PROKAR_LIPOPROTEIN"/>
    <property type="match status" value="1"/>
</dbReference>
<gene>
    <name evidence="3" type="ORF">SY111_03580</name>
</gene>
<reference evidence="3" key="1">
    <citation type="submission" date="2019-10" db="EMBL/GenBank/DDBJ databases">
        <title>Lactobacillus agilis SY111 Whole Genome Sequencing Project.</title>
        <authorList>
            <person name="Suzuki S."/>
            <person name="Endo A."/>
            <person name="Maeno S."/>
            <person name="Shiwa Y."/>
            <person name="Matsutani M."/>
            <person name="Kajikawa A."/>
        </authorList>
    </citation>
    <scope>NUCLEOTIDE SEQUENCE</scope>
    <source>
        <strain evidence="3">SY111</strain>
    </source>
</reference>
<keyword evidence="2" id="KW-0732">Signal</keyword>
<proteinExistence type="predicted"/>
<evidence type="ECO:0000313" key="3">
    <source>
        <dbReference type="EMBL" id="GET07734.1"/>
    </source>
</evidence>
<organism evidence="3">
    <name type="scientific">Ligilactobacillus agilis</name>
    <dbReference type="NCBI Taxonomy" id="1601"/>
    <lineage>
        <taxon>Bacteria</taxon>
        <taxon>Bacillati</taxon>
        <taxon>Bacillota</taxon>
        <taxon>Bacilli</taxon>
        <taxon>Lactobacillales</taxon>
        <taxon>Lactobacillaceae</taxon>
        <taxon>Ligilactobacillus</taxon>
    </lineage>
</organism>
<dbReference type="Proteomes" id="UP000494178">
    <property type="component" value="Unassembled WGS sequence"/>
</dbReference>
<feature type="compositionally biased region" description="Polar residues" evidence="1">
    <location>
        <begin position="24"/>
        <end position="34"/>
    </location>
</feature>
<evidence type="ECO:0000256" key="2">
    <source>
        <dbReference type="SAM" id="SignalP"/>
    </source>
</evidence>
<comment type="caution">
    <text evidence="3">The sequence shown here is derived from an EMBL/GenBank/DDBJ whole genome shotgun (WGS) entry which is preliminary data.</text>
</comment>
<feature type="compositionally biased region" description="Low complexity" evidence="1">
    <location>
        <begin position="35"/>
        <end position="80"/>
    </location>
</feature>